<feature type="region of interest" description="Disordered" evidence="1">
    <location>
        <begin position="310"/>
        <end position="341"/>
    </location>
</feature>
<feature type="region of interest" description="Disordered" evidence="1">
    <location>
        <begin position="181"/>
        <end position="208"/>
    </location>
</feature>
<protein>
    <submittedName>
        <fullName evidence="2">Uncharacterized protein</fullName>
    </submittedName>
</protein>
<evidence type="ECO:0000256" key="1">
    <source>
        <dbReference type="SAM" id="MobiDB-lite"/>
    </source>
</evidence>
<sequence length="365" mass="42597">MSTSSTPCPSKSFTIFSSFDDVLQYHRMDPLEMTTDELKMKEAIERGQSVQIEKEEQMENTLRADLKEVRLELLRMGDYLDAIRRELRTVAEERDAVKNEKLKMVDLLDTVSKEREALVNEKSKMESSRDSIRGELRKVIKQRDALMKANKRREKREEKREKKRNKSSGFSLFNSEFHCQVLPTPAPDTSPKPSTSYAPYQDPHLDPRNAQQMDDWRRASRGAFDLHLRQICSKLNGFPDVDSVIKYAHSHLVKPVAEPQLVSKIGPLVQILHDFNQTENSDNLKAWRAVKTAIKTEQIKQFSLGWISHKRKPSKRKNEDRKRKKLEEPEAEEEIADERGSLVPSFEQCEKMADVYLRDRLNRRR</sequence>
<dbReference type="AlphaFoldDB" id="A0AAE9JA05"/>
<proteinExistence type="predicted"/>
<organism evidence="2 3">
    <name type="scientific">Caenorhabditis briggsae</name>
    <dbReference type="NCBI Taxonomy" id="6238"/>
    <lineage>
        <taxon>Eukaryota</taxon>
        <taxon>Metazoa</taxon>
        <taxon>Ecdysozoa</taxon>
        <taxon>Nematoda</taxon>
        <taxon>Chromadorea</taxon>
        <taxon>Rhabditida</taxon>
        <taxon>Rhabditina</taxon>
        <taxon>Rhabditomorpha</taxon>
        <taxon>Rhabditoidea</taxon>
        <taxon>Rhabditidae</taxon>
        <taxon>Peloderinae</taxon>
        <taxon>Caenorhabditis</taxon>
    </lineage>
</organism>
<dbReference type="Proteomes" id="UP000829354">
    <property type="component" value="Chromosome II"/>
</dbReference>
<reference evidence="2 3" key="1">
    <citation type="submission" date="2022-04" db="EMBL/GenBank/DDBJ databases">
        <title>Chromosome-level reference genomes for two strains of Caenorhabditis briggsae: an improved platform for comparative genomics.</title>
        <authorList>
            <person name="Stevens L."/>
            <person name="Andersen E."/>
        </authorList>
    </citation>
    <scope>NUCLEOTIDE SEQUENCE [LARGE SCALE GENOMIC DNA]</scope>
    <source>
        <strain evidence="2">VX34</strain>
        <tissue evidence="2">Whole-organism</tissue>
    </source>
</reference>
<keyword evidence="3" id="KW-1185">Reference proteome</keyword>
<evidence type="ECO:0000313" key="3">
    <source>
        <dbReference type="Proteomes" id="UP000829354"/>
    </source>
</evidence>
<evidence type="ECO:0000313" key="2">
    <source>
        <dbReference type="EMBL" id="UMM20087.1"/>
    </source>
</evidence>
<feature type="region of interest" description="Disordered" evidence="1">
    <location>
        <begin position="143"/>
        <end position="167"/>
    </location>
</feature>
<gene>
    <name evidence="2" type="ORF">L5515_015447</name>
</gene>
<accession>A0AAE9JA05</accession>
<feature type="compositionally biased region" description="Basic and acidic residues" evidence="1">
    <location>
        <begin position="316"/>
        <end position="328"/>
    </location>
</feature>
<name>A0AAE9JA05_CAEBR</name>
<dbReference type="EMBL" id="CP092621">
    <property type="protein sequence ID" value="UMM20087.1"/>
    <property type="molecule type" value="Genomic_DNA"/>
</dbReference>